<feature type="region of interest" description="Disordered" evidence="2">
    <location>
        <begin position="170"/>
        <end position="208"/>
    </location>
</feature>
<proteinExistence type="predicted"/>
<organism evidence="4 5">
    <name type="scientific">Vitreoscilla stercoraria</name>
    <dbReference type="NCBI Taxonomy" id="61"/>
    <lineage>
        <taxon>Bacteria</taxon>
        <taxon>Pseudomonadati</taxon>
        <taxon>Pseudomonadota</taxon>
        <taxon>Betaproteobacteria</taxon>
        <taxon>Neisseriales</taxon>
        <taxon>Neisseriaceae</taxon>
        <taxon>Vitreoscilla</taxon>
    </lineage>
</organism>
<feature type="signal peptide" evidence="3">
    <location>
        <begin position="1"/>
        <end position="25"/>
    </location>
</feature>
<dbReference type="Gene3D" id="1.20.120.1490">
    <property type="match status" value="1"/>
</dbReference>
<sequence length="208" mass="23989">MKMMKTSLLGLTAAAVLGVSSMVVAAPMHHANEQHQAKRAALTDAQKAEMTKKHIERRYANLKLSQAQIGKIEAIEKQYREDMKNVPQTRDLKKDALQNRLGQLREQRSSVLQNKNFNTEQAQKLIQEQQEVRQQLGSLREQEMARHQIKQLQKEHAIFQVLDKKQQQTYLEQAKKPVPMQHMNGKKGHKGKHHDGKPHHPKPVIEKK</sequence>
<feature type="compositionally biased region" description="Basic residues" evidence="2">
    <location>
        <begin position="184"/>
        <end position="202"/>
    </location>
</feature>
<evidence type="ECO:0000256" key="2">
    <source>
        <dbReference type="SAM" id="MobiDB-lite"/>
    </source>
</evidence>
<evidence type="ECO:0000313" key="4">
    <source>
        <dbReference type="EMBL" id="UOO92299.1"/>
    </source>
</evidence>
<dbReference type="Proteomes" id="UP000832034">
    <property type="component" value="Chromosome"/>
</dbReference>
<feature type="chain" id="PRO_5047193644" evidence="3">
    <location>
        <begin position="26"/>
        <end position="208"/>
    </location>
</feature>
<feature type="coiled-coil region" evidence="1">
    <location>
        <begin position="94"/>
        <end position="142"/>
    </location>
</feature>
<protein>
    <submittedName>
        <fullName evidence="4">Uncharacterized protein</fullName>
    </submittedName>
</protein>
<dbReference type="EMBL" id="CP091512">
    <property type="protein sequence ID" value="UOO92299.1"/>
    <property type="molecule type" value="Genomic_DNA"/>
</dbReference>
<accession>A0ABY4EAN7</accession>
<keyword evidence="5" id="KW-1185">Reference proteome</keyword>
<keyword evidence="3" id="KW-0732">Signal</keyword>
<gene>
    <name evidence="4" type="ORF">LVJ81_11900</name>
</gene>
<dbReference type="RefSeq" id="WP_019959234.1">
    <property type="nucleotide sequence ID" value="NZ_CP091512.1"/>
</dbReference>
<name>A0ABY4EAN7_VITST</name>
<keyword evidence="1" id="KW-0175">Coiled coil</keyword>
<evidence type="ECO:0000313" key="5">
    <source>
        <dbReference type="Proteomes" id="UP000832034"/>
    </source>
</evidence>
<reference evidence="4" key="1">
    <citation type="submission" date="2021-12" db="EMBL/GenBank/DDBJ databases">
        <authorList>
            <person name="Veyrier F.J."/>
        </authorList>
    </citation>
    <scope>NUCLEOTIDE SEQUENCE</scope>
    <source>
        <strain evidence="4">SAG 1488-6</strain>
    </source>
</reference>
<evidence type="ECO:0000256" key="3">
    <source>
        <dbReference type="SAM" id="SignalP"/>
    </source>
</evidence>
<reference evidence="4" key="2">
    <citation type="journal article" date="2022" name="Res Sq">
        <title>Evolution of multicellular longitudinally dividing oral cavity symbionts (Neisseriaceae).</title>
        <authorList>
            <person name="Nyongesa S."/>
            <person name="Weber P."/>
            <person name="Bernet E."/>
            <person name="Pullido F."/>
            <person name="Nieckarz M."/>
            <person name="Delaby M."/>
            <person name="Nieves C."/>
            <person name="Viehboeck T."/>
            <person name="Krause N."/>
            <person name="Rivera-Millot A."/>
            <person name="Nakamura A."/>
            <person name="Vischer N."/>
            <person name="VanNieuwenhze M."/>
            <person name="Brun Y."/>
            <person name="Cava F."/>
            <person name="Bulgheresi S."/>
            <person name="Veyrier F."/>
        </authorList>
    </citation>
    <scope>NUCLEOTIDE SEQUENCE</scope>
    <source>
        <strain evidence="4">SAG 1488-6</strain>
    </source>
</reference>
<evidence type="ECO:0000256" key="1">
    <source>
        <dbReference type="SAM" id="Coils"/>
    </source>
</evidence>